<dbReference type="CDD" id="cd00885">
    <property type="entry name" value="cinA"/>
    <property type="match status" value="1"/>
</dbReference>
<dbReference type="SUPFAM" id="SSF53218">
    <property type="entry name" value="Molybdenum cofactor biosynthesis proteins"/>
    <property type="match status" value="1"/>
</dbReference>
<dbReference type="NCBIfam" id="NF001813">
    <property type="entry name" value="PRK00549.1"/>
    <property type="match status" value="1"/>
</dbReference>
<dbReference type="Gene3D" id="3.90.950.20">
    <property type="entry name" value="CinA-like"/>
    <property type="match status" value="1"/>
</dbReference>
<comment type="caution">
    <text evidence="3">The sequence shown here is derived from an EMBL/GenBank/DDBJ whole genome shotgun (WGS) entry which is preliminary data.</text>
</comment>
<proteinExistence type="inferred from homology"/>
<accession>A0A135L385</accession>
<dbReference type="STRING" id="1413211.U473_05095"/>
<name>A0A135L385_9BACI</name>
<feature type="domain" description="MoaB/Mog" evidence="2">
    <location>
        <begin position="5"/>
        <end position="172"/>
    </location>
</feature>
<dbReference type="NCBIfam" id="TIGR00177">
    <property type="entry name" value="molyb_syn"/>
    <property type="match status" value="1"/>
</dbReference>
<gene>
    <name evidence="1" type="primary">cinA</name>
    <name evidence="3" type="ORF">U473_05095</name>
</gene>
<dbReference type="InterPro" id="IPR008136">
    <property type="entry name" value="CinA_C"/>
</dbReference>
<dbReference type="InterPro" id="IPR050101">
    <property type="entry name" value="CinA"/>
</dbReference>
<dbReference type="Proteomes" id="UP000070352">
    <property type="component" value="Unassembled WGS sequence"/>
</dbReference>
<comment type="similarity">
    <text evidence="1">Belongs to the CinA family.</text>
</comment>
<dbReference type="InterPro" id="IPR036425">
    <property type="entry name" value="MoaB/Mog-like_dom_sf"/>
</dbReference>
<dbReference type="RefSeq" id="WP_068723986.1">
    <property type="nucleotide sequence ID" value="NZ_LSKU01000001.1"/>
</dbReference>
<dbReference type="Gene3D" id="3.30.70.2860">
    <property type="match status" value="1"/>
</dbReference>
<dbReference type="Pfam" id="PF00994">
    <property type="entry name" value="MoCF_biosynth"/>
    <property type="match status" value="1"/>
</dbReference>
<protein>
    <recommendedName>
        <fullName evidence="1">Putative competence-damage inducible protein</fullName>
    </recommendedName>
</protein>
<dbReference type="EMBL" id="LSKU01000001">
    <property type="protein sequence ID" value="KXG43456.1"/>
    <property type="molecule type" value="Genomic_DNA"/>
</dbReference>
<dbReference type="HAMAP" id="MF_00226_B">
    <property type="entry name" value="CinA_B"/>
    <property type="match status" value="1"/>
</dbReference>
<dbReference type="PIRSF" id="PIRSF006728">
    <property type="entry name" value="CinA"/>
    <property type="match status" value="1"/>
</dbReference>
<dbReference type="Gene3D" id="3.40.980.10">
    <property type="entry name" value="MoaB/Mog-like domain"/>
    <property type="match status" value="1"/>
</dbReference>
<dbReference type="PANTHER" id="PTHR13939:SF0">
    <property type="entry name" value="NMN AMIDOHYDROLASE-LIKE PROTEIN YFAY"/>
    <property type="match status" value="1"/>
</dbReference>
<dbReference type="InterPro" id="IPR001453">
    <property type="entry name" value="MoaB/Mog_dom"/>
</dbReference>
<dbReference type="InterPro" id="IPR041424">
    <property type="entry name" value="CinA_KH"/>
</dbReference>
<dbReference type="AlphaFoldDB" id="A0A135L385"/>
<keyword evidence="4" id="KW-1185">Reference proteome</keyword>
<evidence type="ECO:0000313" key="3">
    <source>
        <dbReference type="EMBL" id="KXG43456.1"/>
    </source>
</evidence>
<dbReference type="SUPFAM" id="SSF142433">
    <property type="entry name" value="CinA-like"/>
    <property type="match status" value="1"/>
</dbReference>
<evidence type="ECO:0000256" key="1">
    <source>
        <dbReference type="HAMAP-Rule" id="MF_00226"/>
    </source>
</evidence>
<evidence type="ECO:0000313" key="4">
    <source>
        <dbReference type="Proteomes" id="UP000070352"/>
    </source>
</evidence>
<dbReference type="Pfam" id="PF18146">
    <property type="entry name" value="CinA_KH"/>
    <property type="match status" value="1"/>
</dbReference>
<dbReference type="SMART" id="SM00852">
    <property type="entry name" value="MoCF_biosynth"/>
    <property type="match status" value="1"/>
</dbReference>
<sequence>MLKGEVIAVGTELLLGQIANTNAQYISQKMAELGVPIYYHVTVGDNGERLKEVIKQAQTRSNLIILTGGLGPTQDDLTKESAAELLNLRIVLDEPSFAKIISFFEQRKTTMTENNKKQAMVIEGSEIFPNDHGLAPGIAVQKEGIHYIFLPGPPSEMRPMVDRYFVPWIKKQYQGHIFYSKVMRFMGIGESALEERIVDLIEKQENPTIAPLAKDGEVTIRLTAHASTENEALSIIEPVENEIHHRLKNHHYANGEEGIEEVVFHLLDRLQLTLSAAESCTGGLLGRQLTRISGSSKVYKGGVICYNNEIKHHILHVPIEILDSKGAVSMETAEILANENRKLFNTDLSVSITGIAGPDPVENKPVGLVYIGISEKGKNTVVKEIHLSGSRTFIQLRAAKYAYYYLWERLKERLT</sequence>
<evidence type="ECO:0000259" key="2">
    <source>
        <dbReference type="SMART" id="SM00852"/>
    </source>
</evidence>
<dbReference type="PANTHER" id="PTHR13939">
    <property type="entry name" value="NICOTINAMIDE-NUCLEOTIDE AMIDOHYDROLASE PNCC"/>
    <property type="match status" value="1"/>
</dbReference>
<dbReference type="Pfam" id="PF02464">
    <property type="entry name" value="CinA"/>
    <property type="match status" value="1"/>
</dbReference>
<dbReference type="OrthoDB" id="9801454at2"/>
<dbReference type="InterPro" id="IPR036653">
    <property type="entry name" value="CinA-like_C"/>
</dbReference>
<dbReference type="NCBIfam" id="TIGR00199">
    <property type="entry name" value="PncC_domain"/>
    <property type="match status" value="1"/>
</dbReference>
<organism evidence="3 4">
    <name type="scientific">Tepidibacillus decaturensis</name>
    <dbReference type="NCBI Taxonomy" id="1413211"/>
    <lineage>
        <taxon>Bacteria</taxon>
        <taxon>Bacillati</taxon>
        <taxon>Bacillota</taxon>
        <taxon>Bacilli</taxon>
        <taxon>Bacillales</taxon>
        <taxon>Bacillaceae</taxon>
        <taxon>Tepidibacillus</taxon>
    </lineage>
</organism>
<reference evidence="3 4" key="1">
    <citation type="submission" date="2016-02" db="EMBL/GenBank/DDBJ databases">
        <title>Draft Genome for Tepidibacillus decaturensis nov. sp. Strain Z9, an Anaerobic, Moderately Thermophilic and Heterotrophic Bacterium from Deep Subsurface of the Illinois Basin, USA.</title>
        <authorList>
            <person name="Dong Y."/>
            <person name="Chang J.Y."/>
            <person name="Sanford R."/>
            <person name="Fouke B.W."/>
        </authorList>
    </citation>
    <scope>NUCLEOTIDE SEQUENCE [LARGE SCALE GENOMIC DNA]</scope>
    <source>
        <strain evidence="3 4">Z9</strain>
    </source>
</reference>
<dbReference type="InterPro" id="IPR008135">
    <property type="entry name" value="Competence-induced_CinA"/>
</dbReference>
<dbReference type="NCBIfam" id="TIGR00200">
    <property type="entry name" value="cinA_nterm"/>
    <property type="match status" value="1"/>
</dbReference>